<feature type="transmembrane region" description="Helical" evidence="1">
    <location>
        <begin position="24"/>
        <end position="40"/>
    </location>
</feature>
<dbReference type="InterPro" id="IPR043968">
    <property type="entry name" value="SGNH"/>
</dbReference>
<dbReference type="GO" id="GO:0009103">
    <property type="term" value="P:lipopolysaccharide biosynthetic process"/>
    <property type="evidence" value="ECO:0007669"/>
    <property type="project" value="TreeGrafter"/>
</dbReference>
<feature type="transmembrane region" description="Helical" evidence="1">
    <location>
        <begin position="226"/>
        <end position="242"/>
    </location>
</feature>
<dbReference type="SUPFAM" id="SSF52266">
    <property type="entry name" value="SGNH hydrolase"/>
    <property type="match status" value="1"/>
</dbReference>
<dbReference type="RefSeq" id="WP_083121740.1">
    <property type="nucleotide sequence ID" value="NZ_JACKUO010000035.1"/>
</dbReference>
<feature type="transmembrane region" description="Helical" evidence="1">
    <location>
        <begin position="318"/>
        <end position="335"/>
    </location>
</feature>
<dbReference type="PANTHER" id="PTHR23028">
    <property type="entry name" value="ACETYLTRANSFERASE"/>
    <property type="match status" value="1"/>
</dbReference>
<feature type="transmembrane region" description="Helical" evidence="1">
    <location>
        <begin position="87"/>
        <end position="107"/>
    </location>
</feature>
<dbReference type="OrthoDB" id="3404679at2"/>
<keyword evidence="4" id="KW-0012">Acyltransferase</keyword>
<dbReference type="GO" id="GO:0016020">
    <property type="term" value="C:membrane"/>
    <property type="evidence" value="ECO:0007669"/>
    <property type="project" value="TreeGrafter"/>
</dbReference>
<keyword evidence="4" id="KW-0808">Transferase</keyword>
<dbReference type="InterPro" id="IPR002656">
    <property type="entry name" value="Acyl_transf_3_dom"/>
</dbReference>
<feature type="transmembrane region" description="Helical" evidence="1">
    <location>
        <begin position="159"/>
        <end position="177"/>
    </location>
</feature>
<keyword evidence="1" id="KW-0472">Membrane</keyword>
<feature type="transmembrane region" description="Helical" evidence="1">
    <location>
        <begin position="249"/>
        <end position="269"/>
    </location>
</feature>
<evidence type="ECO:0000259" key="2">
    <source>
        <dbReference type="Pfam" id="PF01757"/>
    </source>
</evidence>
<dbReference type="InterPro" id="IPR050879">
    <property type="entry name" value="Acyltransferase_3"/>
</dbReference>
<reference evidence="4 5" key="1">
    <citation type="submission" date="2016-12" db="EMBL/GenBank/DDBJ databases">
        <title>The new phylogeny of genus Mycobacterium.</title>
        <authorList>
            <person name="Tortoli E."/>
            <person name="Trovato A."/>
            <person name="Cirillo D.M."/>
        </authorList>
    </citation>
    <scope>NUCLEOTIDE SEQUENCE [LARGE SCALE GENOMIC DNA]</scope>
    <source>
        <strain evidence="4 5">DSM 44223</strain>
    </source>
</reference>
<comment type="caution">
    <text evidence="4">The sequence shown here is derived from an EMBL/GenBank/DDBJ whole genome shotgun (WGS) entry which is preliminary data.</text>
</comment>
<dbReference type="AlphaFoldDB" id="A0A1X0IN30"/>
<dbReference type="Proteomes" id="UP000192534">
    <property type="component" value="Unassembled WGS sequence"/>
</dbReference>
<evidence type="ECO:0000256" key="1">
    <source>
        <dbReference type="SAM" id="Phobius"/>
    </source>
</evidence>
<keyword evidence="1" id="KW-0812">Transmembrane</keyword>
<dbReference type="EMBL" id="MVIH01000015">
    <property type="protein sequence ID" value="ORB49231.1"/>
    <property type="molecule type" value="Genomic_DNA"/>
</dbReference>
<gene>
    <name evidence="4" type="ORF">BST42_23545</name>
</gene>
<evidence type="ECO:0000313" key="5">
    <source>
        <dbReference type="Proteomes" id="UP000192534"/>
    </source>
</evidence>
<name>A0A1X0IN30_MYCRH</name>
<proteinExistence type="predicted"/>
<evidence type="ECO:0000259" key="3">
    <source>
        <dbReference type="Pfam" id="PF19040"/>
    </source>
</evidence>
<feature type="transmembrane region" description="Helical" evidence="1">
    <location>
        <begin position="380"/>
        <end position="401"/>
    </location>
</feature>
<keyword evidence="5" id="KW-1185">Reference proteome</keyword>
<evidence type="ECO:0000313" key="4">
    <source>
        <dbReference type="EMBL" id="ORB49231.1"/>
    </source>
</evidence>
<feature type="transmembrane region" description="Helical" evidence="1">
    <location>
        <begin position="189"/>
        <end position="214"/>
    </location>
</feature>
<feature type="transmembrane region" description="Helical" evidence="1">
    <location>
        <begin position="341"/>
        <end position="359"/>
    </location>
</feature>
<dbReference type="Pfam" id="PF19040">
    <property type="entry name" value="SGNH"/>
    <property type="match status" value="1"/>
</dbReference>
<sequence>MQNSHSGRYSANAENHHFRPDIEGLRAVAVIAVVLFHAAVPGISGGFVGVDVFFVISGFLITGLLWRKASTTGGVRLRSFYGARARRLLPASAMVAIITVTVSAILMNPLQIRAVIQACIASALYVSNIWFSGQETGYFASRDPSPFLHYWSLGVEEQFYLVWPVLILGTAWLVRLFRRRSRTEATRSLWPYLTVLTVTTIVSFSVCLAVTKAWPEPAFYLMPNRAWQLGLGGVVALTAGYWRRLDARFAAAIGLAGLALILAACTLLTPDTPYPGTAALVPTLGAALVITAGCATPTAGCGRLLGLAPMRAIGQISYSWYLWHWPVLILTPIALGHPLGLPARLAAAAVSAVLAALTLRYLENPLRFSPGIRNSPWRSLGLGALSTALAVTVSSALLFVIPSPIGRGAPATPLVITAPTIPPGAPISAYDTAVHNVFAQVHAAVAESANLTAVPVNLTPPLADANSKGIKTFIADTCFSTINQVAQPECASGDLASPETVALIGDSHAAMFNPAFGQIANQRHWRLESLSKRGCPMLDLPLEIPDPTREYRECAVWRTAIMSRLRTEHPRLIVLSLQRNYSGVYKGQSFTPFDPIWLASLTRLIGDLRSTGAQVLVLGPIPIPQTDVPECLASHLTVAAACALSPLSQSGISAEKVAATAAGGYYADLTDLFCTNNRCPVIIGNTLVYFDISHLTAEYSRILAPVMGALADRALAGD</sequence>
<dbReference type="Pfam" id="PF01757">
    <property type="entry name" value="Acyl_transf_3"/>
    <property type="match status" value="1"/>
</dbReference>
<keyword evidence="1" id="KW-1133">Transmembrane helix</keyword>
<feature type="domain" description="Acyltransferase 3" evidence="2">
    <location>
        <begin position="21"/>
        <end position="359"/>
    </location>
</feature>
<dbReference type="PANTHER" id="PTHR23028:SF53">
    <property type="entry name" value="ACYL_TRANSF_3 DOMAIN-CONTAINING PROTEIN"/>
    <property type="match status" value="1"/>
</dbReference>
<dbReference type="GO" id="GO:0016747">
    <property type="term" value="F:acyltransferase activity, transferring groups other than amino-acyl groups"/>
    <property type="evidence" value="ECO:0007669"/>
    <property type="project" value="InterPro"/>
</dbReference>
<organism evidence="4 5">
    <name type="scientific">Mycolicibacterium rhodesiae</name>
    <name type="common">Mycobacterium rhodesiae</name>
    <dbReference type="NCBI Taxonomy" id="36814"/>
    <lineage>
        <taxon>Bacteria</taxon>
        <taxon>Bacillati</taxon>
        <taxon>Actinomycetota</taxon>
        <taxon>Actinomycetes</taxon>
        <taxon>Mycobacteriales</taxon>
        <taxon>Mycobacteriaceae</taxon>
        <taxon>Mycolicibacterium</taxon>
    </lineage>
</organism>
<accession>A0A1X0IN30</accession>
<feature type="domain" description="SGNH" evidence="3">
    <location>
        <begin position="486"/>
        <end position="707"/>
    </location>
</feature>
<protein>
    <submittedName>
        <fullName evidence="4">Acyltransferase</fullName>
    </submittedName>
</protein>
<feature type="transmembrane region" description="Helical" evidence="1">
    <location>
        <begin position="281"/>
        <end position="306"/>
    </location>
</feature>
<feature type="transmembrane region" description="Helical" evidence="1">
    <location>
        <begin position="46"/>
        <end position="66"/>
    </location>
</feature>